<organism evidence="1 2">
    <name type="scientific">Chaetomium tenue</name>
    <dbReference type="NCBI Taxonomy" id="1854479"/>
    <lineage>
        <taxon>Eukaryota</taxon>
        <taxon>Fungi</taxon>
        <taxon>Dikarya</taxon>
        <taxon>Ascomycota</taxon>
        <taxon>Pezizomycotina</taxon>
        <taxon>Sordariomycetes</taxon>
        <taxon>Sordariomycetidae</taxon>
        <taxon>Sordariales</taxon>
        <taxon>Chaetomiaceae</taxon>
        <taxon>Chaetomium</taxon>
    </lineage>
</organism>
<comment type="caution">
    <text evidence="1">The sequence shown here is derived from an EMBL/GenBank/DDBJ whole genome shotgun (WGS) entry which is preliminary data.</text>
</comment>
<accession>A0ACB7P8R2</accession>
<protein>
    <submittedName>
        <fullName evidence="1">Uncharacterized protein</fullName>
    </submittedName>
</protein>
<name>A0ACB7P8R2_9PEZI</name>
<evidence type="ECO:0000313" key="2">
    <source>
        <dbReference type="Proteomes" id="UP000724584"/>
    </source>
</evidence>
<dbReference type="EMBL" id="JAGIZQ010000004">
    <property type="protein sequence ID" value="KAH6631830.1"/>
    <property type="molecule type" value="Genomic_DNA"/>
</dbReference>
<evidence type="ECO:0000313" key="1">
    <source>
        <dbReference type="EMBL" id="KAH6631830.1"/>
    </source>
</evidence>
<proteinExistence type="predicted"/>
<keyword evidence="2" id="KW-1185">Reference proteome</keyword>
<reference evidence="1 2" key="1">
    <citation type="journal article" date="2021" name="Nat. Commun.">
        <title>Genetic determinants of endophytism in the Arabidopsis root mycobiome.</title>
        <authorList>
            <person name="Mesny F."/>
            <person name="Miyauchi S."/>
            <person name="Thiergart T."/>
            <person name="Pickel B."/>
            <person name="Atanasova L."/>
            <person name="Karlsson M."/>
            <person name="Huettel B."/>
            <person name="Barry K.W."/>
            <person name="Haridas S."/>
            <person name="Chen C."/>
            <person name="Bauer D."/>
            <person name="Andreopoulos W."/>
            <person name="Pangilinan J."/>
            <person name="LaButti K."/>
            <person name="Riley R."/>
            <person name="Lipzen A."/>
            <person name="Clum A."/>
            <person name="Drula E."/>
            <person name="Henrissat B."/>
            <person name="Kohler A."/>
            <person name="Grigoriev I.V."/>
            <person name="Martin F.M."/>
            <person name="Hacquard S."/>
        </authorList>
    </citation>
    <scope>NUCLEOTIDE SEQUENCE [LARGE SCALE GENOMIC DNA]</scope>
    <source>
        <strain evidence="1 2">MPI-SDFR-AT-0079</strain>
    </source>
</reference>
<dbReference type="Proteomes" id="UP000724584">
    <property type="component" value="Unassembled WGS sequence"/>
</dbReference>
<sequence>MEPCSTWPKVPATPEYKELMVRLGDAPIPGPPGHLAKWRRWWNQQRGRPATPDVGVLASLLADLKSATIKTLGPSHPAVDLIAITHPSIPALTPLDLADALSHAGLRSWFALGDKRARSYQPEYSTQSRAAFAGNGHGLCASYADLFECWFETSNLPWYRVLFVSLTGHALYASLEGMRDAYPRWRPEGPRVVNFRAGLDAQDGFASESDYWAHVRSLIVGLARTSDVGKRPPGMVLLGGENGTNPVLFETVRDALAELYPGEGLVPPLSINATAVVDPTYAAARGMAVYARRCQEVPGDCKEGRECYQKRDQERSEGDEVRMELR</sequence>
<gene>
    <name evidence="1" type="ORF">F5144DRAFT_572306</name>
</gene>